<dbReference type="STRING" id="28181.BEN30_12865"/>
<evidence type="ECO:0000256" key="4">
    <source>
        <dbReference type="ARBA" id="ARBA00022813"/>
    </source>
</evidence>
<accession>A0A1E5Q6N3</accession>
<evidence type="ECO:0000256" key="3">
    <source>
        <dbReference type="ARBA" id="ARBA00022801"/>
    </source>
</evidence>
<dbReference type="PRINTS" id="PR00726">
    <property type="entry name" value="LEXASERPTASE"/>
</dbReference>
<comment type="caution">
    <text evidence="9">The sequence shown here is derived from an EMBL/GenBank/DDBJ whole genome shotgun (WGS) entry which is preliminary data.</text>
</comment>
<dbReference type="Gene3D" id="2.10.109.10">
    <property type="entry name" value="Umud Fragment, subunit A"/>
    <property type="match status" value="1"/>
</dbReference>
<dbReference type="InterPro" id="IPR050077">
    <property type="entry name" value="LexA_repressor"/>
</dbReference>
<dbReference type="GO" id="GO:0003677">
    <property type="term" value="F:DNA binding"/>
    <property type="evidence" value="ECO:0007669"/>
    <property type="project" value="InterPro"/>
</dbReference>
<sequence length="142" mass="15174">MVKSKRETPVLASAVRAGFPSPAEDYIEGSLDLNRHLIRHPAATFIVRVEGESMTGAGIFPGDLLVVDRSVEPHDGHVVIAVVEGELTVKRLKGRAGAWRLVAEHPDFPPILMPSLDASGEGGGETSAIWGVVTNAVRNLMM</sequence>
<dbReference type="GO" id="GO:0006355">
    <property type="term" value="P:regulation of DNA-templated transcription"/>
    <property type="evidence" value="ECO:0007669"/>
    <property type="project" value="InterPro"/>
</dbReference>
<evidence type="ECO:0000313" key="9">
    <source>
        <dbReference type="EMBL" id="OEJ66293.1"/>
    </source>
</evidence>
<keyword evidence="3 7" id="KW-0378">Hydrolase</keyword>
<dbReference type="GO" id="GO:0009432">
    <property type="term" value="P:SOS response"/>
    <property type="evidence" value="ECO:0007669"/>
    <property type="project" value="UniProtKB-KW"/>
</dbReference>
<organism evidence="9 10">
    <name type="scientific">Magnetovibrio blakemorei</name>
    <dbReference type="NCBI Taxonomy" id="28181"/>
    <lineage>
        <taxon>Bacteria</taxon>
        <taxon>Pseudomonadati</taxon>
        <taxon>Pseudomonadota</taxon>
        <taxon>Alphaproteobacteria</taxon>
        <taxon>Rhodospirillales</taxon>
        <taxon>Magnetovibrionaceae</taxon>
        <taxon>Magnetovibrio</taxon>
    </lineage>
</organism>
<keyword evidence="5" id="KW-0234">DNA repair</keyword>
<keyword evidence="2" id="KW-0227">DNA damage</keyword>
<name>A0A1E5Q6N3_9PROT</name>
<dbReference type="Proteomes" id="UP000095347">
    <property type="component" value="Unassembled WGS sequence"/>
</dbReference>
<dbReference type="GO" id="GO:0016787">
    <property type="term" value="F:hydrolase activity"/>
    <property type="evidence" value="ECO:0007669"/>
    <property type="project" value="UniProtKB-KW"/>
</dbReference>
<dbReference type="InterPro" id="IPR006197">
    <property type="entry name" value="Peptidase_S24_LexA"/>
</dbReference>
<dbReference type="InterPro" id="IPR015927">
    <property type="entry name" value="Peptidase_S24_S26A/B/C"/>
</dbReference>
<evidence type="ECO:0000256" key="5">
    <source>
        <dbReference type="ARBA" id="ARBA00023204"/>
    </source>
</evidence>
<evidence type="ECO:0000256" key="7">
    <source>
        <dbReference type="RuleBase" id="RU003991"/>
    </source>
</evidence>
<proteinExistence type="inferred from homology"/>
<dbReference type="Pfam" id="PF00717">
    <property type="entry name" value="Peptidase_S24"/>
    <property type="match status" value="1"/>
</dbReference>
<dbReference type="InterPro" id="IPR039418">
    <property type="entry name" value="LexA-like"/>
</dbReference>
<keyword evidence="4 7" id="KW-0068">Autocatalytic cleavage</keyword>
<evidence type="ECO:0000256" key="6">
    <source>
        <dbReference type="ARBA" id="ARBA00023236"/>
    </source>
</evidence>
<dbReference type="PANTHER" id="PTHR33516">
    <property type="entry name" value="LEXA REPRESSOR"/>
    <property type="match status" value="1"/>
</dbReference>
<protein>
    <recommendedName>
        <fullName evidence="8">Peptidase S24/S26A/S26B/S26C domain-containing protein</fullName>
    </recommendedName>
</protein>
<evidence type="ECO:0000313" key="10">
    <source>
        <dbReference type="Proteomes" id="UP000095347"/>
    </source>
</evidence>
<dbReference type="SUPFAM" id="SSF51306">
    <property type="entry name" value="LexA/Signal peptidase"/>
    <property type="match status" value="1"/>
</dbReference>
<dbReference type="CDD" id="cd06529">
    <property type="entry name" value="S24_LexA-like"/>
    <property type="match status" value="1"/>
</dbReference>
<keyword evidence="10" id="KW-1185">Reference proteome</keyword>
<reference evidence="10" key="1">
    <citation type="submission" date="2016-07" db="EMBL/GenBank/DDBJ databases">
        <authorList>
            <person name="Florea S."/>
            <person name="Webb J.S."/>
            <person name="Jaromczyk J."/>
            <person name="Schardl C.L."/>
        </authorList>
    </citation>
    <scope>NUCLEOTIDE SEQUENCE [LARGE SCALE GENOMIC DNA]</scope>
    <source>
        <strain evidence="10">MV-1</strain>
    </source>
</reference>
<gene>
    <name evidence="9" type="ORF">BEN30_12865</name>
</gene>
<dbReference type="NCBIfam" id="NF007621">
    <property type="entry name" value="PRK10276.1"/>
    <property type="match status" value="1"/>
</dbReference>
<dbReference type="PANTHER" id="PTHR33516:SF2">
    <property type="entry name" value="LEXA REPRESSOR-RELATED"/>
    <property type="match status" value="1"/>
</dbReference>
<dbReference type="InterPro" id="IPR036286">
    <property type="entry name" value="LexA/Signal_pep-like_sf"/>
</dbReference>
<feature type="domain" description="Peptidase S24/S26A/S26B/S26C" evidence="8">
    <location>
        <begin position="9"/>
        <end position="115"/>
    </location>
</feature>
<dbReference type="EMBL" id="MCGG01000036">
    <property type="protein sequence ID" value="OEJ66293.1"/>
    <property type="molecule type" value="Genomic_DNA"/>
</dbReference>
<comment type="similarity">
    <text evidence="1 7">Belongs to the peptidase S24 family.</text>
</comment>
<keyword evidence="6" id="KW-0742">SOS response</keyword>
<dbReference type="AlphaFoldDB" id="A0A1E5Q6N3"/>
<dbReference type="GO" id="GO:0006281">
    <property type="term" value="P:DNA repair"/>
    <property type="evidence" value="ECO:0007669"/>
    <property type="project" value="UniProtKB-KW"/>
</dbReference>
<evidence type="ECO:0000259" key="8">
    <source>
        <dbReference type="Pfam" id="PF00717"/>
    </source>
</evidence>
<evidence type="ECO:0000256" key="1">
    <source>
        <dbReference type="ARBA" id="ARBA00007484"/>
    </source>
</evidence>
<evidence type="ECO:0000256" key="2">
    <source>
        <dbReference type="ARBA" id="ARBA00022763"/>
    </source>
</evidence>